<dbReference type="AlphaFoldDB" id="A0AAN9QE92"/>
<evidence type="ECO:0000313" key="1">
    <source>
        <dbReference type="EMBL" id="KAK7328113.1"/>
    </source>
</evidence>
<proteinExistence type="predicted"/>
<accession>A0AAN9QE92</accession>
<evidence type="ECO:0000313" key="2">
    <source>
        <dbReference type="Proteomes" id="UP001367508"/>
    </source>
</evidence>
<protein>
    <submittedName>
        <fullName evidence="1">Uncharacterized protein</fullName>
    </submittedName>
</protein>
<gene>
    <name evidence="1" type="ORF">VNO77_22209</name>
</gene>
<organism evidence="1 2">
    <name type="scientific">Canavalia gladiata</name>
    <name type="common">Sword bean</name>
    <name type="synonym">Dolichos gladiatus</name>
    <dbReference type="NCBI Taxonomy" id="3824"/>
    <lineage>
        <taxon>Eukaryota</taxon>
        <taxon>Viridiplantae</taxon>
        <taxon>Streptophyta</taxon>
        <taxon>Embryophyta</taxon>
        <taxon>Tracheophyta</taxon>
        <taxon>Spermatophyta</taxon>
        <taxon>Magnoliopsida</taxon>
        <taxon>eudicotyledons</taxon>
        <taxon>Gunneridae</taxon>
        <taxon>Pentapetalae</taxon>
        <taxon>rosids</taxon>
        <taxon>fabids</taxon>
        <taxon>Fabales</taxon>
        <taxon>Fabaceae</taxon>
        <taxon>Papilionoideae</taxon>
        <taxon>50 kb inversion clade</taxon>
        <taxon>NPAAA clade</taxon>
        <taxon>indigoferoid/millettioid clade</taxon>
        <taxon>Phaseoleae</taxon>
        <taxon>Canavalia</taxon>
    </lineage>
</organism>
<dbReference type="EMBL" id="JAYMYQ010000005">
    <property type="protein sequence ID" value="KAK7328113.1"/>
    <property type="molecule type" value="Genomic_DNA"/>
</dbReference>
<dbReference type="Proteomes" id="UP001367508">
    <property type="component" value="Unassembled WGS sequence"/>
</dbReference>
<comment type="caution">
    <text evidence="1">The sequence shown here is derived from an EMBL/GenBank/DDBJ whole genome shotgun (WGS) entry which is preliminary data.</text>
</comment>
<reference evidence="1 2" key="1">
    <citation type="submission" date="2024-01" db="EMBL/GenBank/DDBJ databases">
        <title>The genomes of 5 underutilized Papilionoideae crops provide insights into root nodulation and disease resistanc.</title>
        <authorList>
            <person name="Jiang F."/>
        </authorList>
    </citation>
    <scope>NUCLEOTIDE SEQUENCE [LARGE SCALE GENOMIC DNA]</scope>
    <source>
        <strain evidence="1">LVBAO_FW01</strain>
        <tissue evidence="1">Leaves</tissue>
    </source>
</reference>
<keyword evidence="2" id="KW-1185">Reference proteome</keyword>
<name>A0AAN9QE92_CANGL</name>
<sequence length="70" mass="8411">MYKHQPNKTINIENMNDSHQSRIQFTLQLFIQSHNRQIHNSIEKKKLTILNTALNYNVENRNAYHFTLNT</sequence>